<keyword evidence="3" id="KW-1185">Reference proteome</keyword>
<dbReference type="RefSeq" id="WP_076001798.1">
    <property type="nucleotide sequence ID" value="NZ_PKUS01000005.1"/>
</dbReference>
<comment type="caution">
    <text evidence="2">The sequence shown here is derived from an EMBL/GenBank/DDBJ whole genome shotgun (WGS) entry which is preliminary data.</text>
</comment>
<dbReference type="OrthoDB" id="5729416at2"/>
<name>A0A2N5X557_9GAMM</name>
<sequence length="202" mass="21767">MQPTSATRLTLLATLLLCMGLQGCSQWRYSLGVPLSAAQTPTPATTPTLTEALRQLGPPMRLSATADGYVLAWEHWQVSEDAIGLSLGALGADMLSLDWGRARMRGEFIIASFDHGHQLTSAAFSSWDSAAGGGTALQPFIGVSLVDVDDLLQYMPQHRWGSMSLERLPRTLNTQSRPDTGQSGVEQRGTPTGTGQRTLEMH</sequence>
<feature type="compositionally biased region" description="Low complexity" evidence="1">
    <location>
        <begin position="187"/>
        <end position="202"/>
    </location>
</feature>
<feature type="region of interest" description="Disordered" evidence="1">
    <location>
        <begin position="165"/>
        <end position="202"/>
    </location>
</feature>
<feature type="compositionally biased region" description="Polar residues" evidence="1">
    <location>
        <begin position="171"/>
        <end position="185"/>
    </location>
</feature>
<evidence type="ECO:0000313" key="2">
    <source>
        <dbReference type="EMBL" id="PLW69625.1"/>
    </source>
</evidence>
<evidence type="ECO:0000313" key="3">
    <source>
        <dbReference type="Proteomes" id="UP000235005"/>
    </source>
</evidence>
<proteinExistence type="predicted"/>
<dbReference type="AlphaFoldDB" id="A0A2N5X557"/>
<dbReference type="Proteomes" id="UP000235005">
    <property type="component" value="Unassembled WGS sequence"/>
</dbReference>
<accession>A0A2N5X557</accession>
<organism evidence="2 3">
    <name type="scientific">Pseudohalioglobus lutimaris</name>
    <dbReference type="NCBI Taxonomy" id="1737061"/>
    <lineage>
        <taxon>Bacteria</taxon>
        <taxon>Pseudomonadati</taxon>
        <taxon>Pseudomonadota</taxon>
        <taxon>Gammaproteobacteria</taxon>
        <taxon>Cellvibrionales</taxon>
        <taxon>Halieaceae</taxon>
        <taxon>Pseudohalioglobus</taxon>
    </lineage>
</organism>
<protein>
    <submittedName>
        <fullName evidence="2">Uncharacterized protein</fullName>
    </submittedName>
</protein>
<evidence type="ECO:0000256" key="1">
    <source>
        <dbReference type="SAM" id="MobiDB-lite"/>
    </source>
</evidence>
<reference evidence="2 3" key="1">
    <citation type="submission" date="2018-01" db="EMBL/GenBank/DDBJ databases">
        <title>The draft genome sequence of Halioglobus lutimaris HF004.</title>
        <authorList>
            <person name="Du Z.-J."/>
            <person name="Shi M.-J."/>
        </authorList>
    </citation>
    <scope>NUCLEOTIDE SEQUENCE [LARGE SCALE GENOMIC DNA]</scope>
    <source>
        <strain evidence="2 3">HF004</strain>
    </source>
</reference>
<dbReference type="EMBL" id="PKUS01000005">
    <property type="protein sequence ID" value="PLW69625.1"/>
    <property type="molecule type" value="Genomic_DNA"/>
</dbReference>
<gene>
    <name evidence="2" type="ORF">C0039_06340</name>
</gene>